<dbReference type="HOGENOM" id="CLU_2706440_0_0_1"/>
<dbReference type="Proteomes" id="UP000054485">
    <property type="component" value="Unassembled WGS sequence"/>
</dbReference>
<dbReference type="EMBL" id="KN836283">
    <property type="protein sequence ID" value="KIK32338.1"/>
    <property type="molecule type" value="Genomic_DNA"/>
</dbReference>
<accession>A0A0D0AK68</accession>
<feature type="compositionally biased region" description="Low complexity" evidence="1">
    <location>
        <begin position="54"/>
        <end position="73"/>
    </location>
</feature>
<dbReference type="AlphaFoldDB" id="A0A0D0AK68"/>
<sequence length="73" mass="7737">MTLVRAIYSASAVDSAINGCLRADQATGPPFNRTTYPDIEWRCSCDAQSASTNASSPPSVEPKVSSKSAVPFR</sequence>
<reference evidence="2 3" key="1">
    <citation type="submission" date="2014-04" db="EMBL/GenBank/DDBJ databases">
        <authorList>
            <consortium name="DOE Joint Genome Institute"/>
            <person name="Kuo A."/>
            <person name="Ruytinx J."/>
            <person name="Rineau F."/>
            <person name="Colpaert J."/>
            <person name="Kohler A."/>
            <person name="Nagy L.G."/>
            <person name="Floudas D."/>
            <person name="Copeland A."/>
            <person name="Barry K.W."/>
            <person name="Cichocki N."/>
            <person name="Veneault-Fourrey C."/>
            <person name="LaButti K."/>
            <person name="Lindquist E.A."/>
            <person name="Lipzen A."/>
            <person name="Lundell T."/>
            <person name="Morin E."/>
            <person name="Murat C."/>
            <person name="Sun H."/>
            <person name="Tunlid A."/>
            <person name="Henrissat B."/>
            <person name="Grigoriev I.V."/>
            <person name="Hibbett D.S."/>
            <person name="Martin F."/>
            <person name="Nordberg H.P."/>
            <person name="Cantor M.N."/>
            <person name="Hua S.X."/>
        </authorList>
    </citation>
    <scope>NUCLEOTIDE SEQUENCE [LARGE SCALE GENOMIC DNA]</scope>
    <source>
        <strain evidence="2 3">UH-Slu-Lm8-n1</strain>
    </source>
</reference>
<organism evidence="2 3">
    <name type="scientific">Suillus luteus UH-Slu-Lm8-n1</name>
    <dbReference type="NCBI Taxonomy" id="930992"/>
    <lineage>
        <taxon>Eukaryota</taxon>
        <taxon>Fungi</taxon>
        <taxon>Dikarya</taxon>
        <taxon>Basidiomycota</taxon>
        <taxon>Agaricomycotina</taxon>
        <taxon>Agaricomycetes</taxon>
        <taxon>Agaricomycetidae</taxon>
        <taxon>Boletales</taxon>
        <taxon>Suillineae</taxon>
        <taxon>Suillaceae</taxon>
        <taxon>Suillus</taxon>
    </lineage>
</organism>
<gene>
    <name evidence="2" type="ORF">CY34DRAFT_101718</name>
</gene>
<proteinExistence type="predicted"/>
<keyword evidence="3" id="KW-1185">Reference proteome</keyword>
<feature type="region of interest" description="Disordered" evidence="1">
    <location>
        <begin position="49"/>
        <end position="73"/>
    </location>
</feature>
<evidence type="ECO:0000256" key="1">
    <source>
        <dbReference type="SAM" id="MobiDB-lite"/>
    </source>
</evidence>
<evidence type="ECO:0000313" key="2">
    <source>
        <dbReference type="EMBL" id="KIK32338.1"/>
    </source>
</evidence>
<name>A0A0D0AK68_9AGAM</name>
<dbReference type="InParanoid" id="A0A0D0AK68"/>
<reference evidence="3" key="2">
    <citation type="submission" date="2015-01" db="EMBL/GenBank/DDBJ databases">
        <title>Evolutionary Origins and Diversification of the Mycorrhizal Mutualists.</title>
        <authorList>
            <consortium name="DOE Joint Genome Institute"/>
            <consortium name="Mycorrhizal Genomics Consortium"/>
            <person name="Kohler A."/>
            <person name="Kuo A."/>
            <person name="Nagy L.G."/>
            <person name="Floudas D."/>
            <person name="Copeland A."/>
            <person name="Barry K.W."/>
            <person name="Cichocki N."/>
            <person name="Veneault-Fourrey C."/>
            <person name="LaButti K."/>
            <person name="Lindquist E.A."/>
            <person name="Lipzen A."/>
            <person name="Lundell T."/>
            <person name="Morin E."/>
            <person name="Murat C."/>
            <person name="Riley R."/>
            <person name="Ohm R."/>
            <person name="Sun H."/>
            <person name="Tunlid A."/>
            <person name="Henrissat B."/>
            <person name="Grigoriev I.V."/>
            <person name="Hibbett D.S."/>
            <person name="Martin F."/>
        </authorList>
    </citation>
    <scope>NUCLEOTIDE SEQUENCE [LARGE SCALE GENOMIC DNA]</scope>
    <source>
        <strain evidence="3">UH-Slu-Lm8-n1</strain>
    </source>
</reference>
<evidence type="ECO:0000313" key="3">
    <source>
        <dbReference type="Proteomes" id="UP000054485"/>
    </source>
</evidence>
<protein>
    <submittedName>
        <fullName evidence="2">Uncharacterized protein</fullName>
    </submittedName>
</protein>